<dbReference type="InterPro" id="IPR046522">
    <property type="entry name" value="DUF6699"/>
</dbReference>
<feature type="region of interest" description="Disordered" evidence="1">
    <location>
        <begin position="248"/>
        <end position="372"/>
    </location>
</feature>
<feature type="region of interest" description="Disordered" evidence="1">
    <location>
        <begin position="1"/>
        <end position="22"/>
    </location>
</feature>
<comment type="caution">
    <text evidence="3">The sequence shown here is derived from an EMBL/GenBank/DDBJ whole genome shotgun (WGS) entry which is preliminary data.</text>
</comment>
<evidence type="ECO:0000313" key="4">
    <source>
        <dbReference type="Proteomes" id="UP000076154"/>
    </source>
</evidence>
<dbReference type="AlphaFoldDB" id="A0A369J3F5"/>
<feature type="compositionally biased region" description="Polar residues" evidence="1">
    <location>
        <begin position="115"/>
        <end position="134"/>
    </location>
</feature>
<dbReference type="OrthoDB" id="2970175at2759"/>
<dbReference type="EMBL" id="LUEZ02000096">
    <property type="protein sequence ID" value="RDB14915.1"/>
    <property type="molecule type" value="Genomic_DNA"/>
</dbReference>
<accession>A0A369J3F5</accession>
<feature type="compositionally biased region" description="Low complexity" evidence="1">
    <location>
        <begin position="340"/>
        <end position="349"/>
    </location>
</feature>
<reference evidence="3" key="1">
    <citation type="submission" date="2018-04" db="EMBL/GenBank/DDBJ databases">
        <title>Whole genome sequencing of Hypsizygus marmoreus.</title>
        <authorList>
            <person name="Choi I.-G."/>
            <person name="Min B."/>
            <person name="Kim J.-G."/>
            <person name="Kim S."/>
            <person name="Oh Y.-L."/>
            <person name="Kong W.-S."/>
            <person name="Park H."/>
            <person name="Jeong J."/>
            <person name="Song E.-S."/>
        </authorList>
    </citation>
    <scope>NUCLEOTIDE SEQUENCE [LARGE SCALE GENOMIC DNA]</scope>
    <source>
        <strain evidence="3">51987-8</strain>
    </source>
</reference>
<gene>
    <name evidence="3" type="ORF">Hypma_016439</name>
</gene>
<evidence type="ECO:0000259" key="2">
    <source>
        <dbReference type="Pfam" id="PF20415"/>
    </source>
</evidence>
<dbReference type="Pfam" id="PF20415">
    <property type="entry name" value="DUF6699"/>
    <property type="match status" value="1"/>
</dbReference>
<feature type="domain" description="DUF6699" evidence="2">
    <location>
        <begin position="460"/>
        <end position="567"/>
    </location>
</feature>
<feature type="region of interest" description="Disordered" evidence="1">
    <location>
        <begin position="176"/>
        <end position="218"/>
    </location>
</feature>
<feature type="region of interest" description="Disordered" evidence="1">
    <location>
        <begin position="53"/>
        <end position="88"/>
    </location>
</feature>
<evidence type="ECO:0000313" key="3">
    <source>
        <dbReference type="EMBL" id="RDB14915.1"/>
    </source>
</evidence>
<dbReference type="Proteomes" id="UP000076154">
    <property type="component" value="Unassembled WGS sequence"/>
</dbReference>
<feature type="region of interest" description="Disordered" evidence="1">
    <location>
        <begin position="104"/>
        <end position="141"/>
    </location>
</feature>
<proteinExistence type="predicted"/>
<dbReference type="InParanoid" id="A0A369J3F5"/>
<protein>
    <recommendedName>
        <fullName evidence="2">DUF6699 domain-containing protein</fullName>
    </recommendedName>
</protein>
<name>A0A369J3F5_HYPMA</name>
<keyword evidence="4" id="KW-1185">Reference proteome</keyword>
<organism evidence="3 4">
    <name type="scientific">Hypsizygus marmoreus</name>
    <name type="common">White beech mushroom</name>
    <name type="synonym">Agaricus marmoreus</name>
    <dbReference type="NCBI Taxonomy" id="39966"/>
    <lineage>
        <taxon>Eukaryota</taxon>
        <taxon>Fungi</taxon>
        <taxon>Dikarya</taxon>
        <taxon>Basidiomycota</taxon>
        <taxon>Agaricomycotina</taxon>
        <taxon>Agaricomycetes</taxon>
        <taxon>Agaricomycetidae</taxon>
        <taxon>Agaricales</taxon>
        <taxon>Tricholomatineae</taxon>
        <taxon>Lyophyllaceae</taxon>
        <taxon>Hypsizygus</taxon>
    </lineage>
</organism>
<evidence type="ECO:0000256" key="1">
    <source>
        <dbReference type="SAM" id="MobiDB-lite"/>
    </source>
</evidence>
<sequence>MFKWSKRRPSDHPSTPKLASIALPDEQAIQTLSATEWTANIVPQPVAKSIFSNIVPERRSKTPHPPSAKSQEMEQSRRARTSSMTAMPKGILKVPKPIHWSQEAAASSPPLVKASTDTEASPTSRKRAPSTTKTPLKGILKPPKTLIYPEKLTNNEPVIPFIPPLIVDEPRNYNEGSHARSGQLDMNGGGHSYRPTSENHPKNPAPHAAHRGRYGPTTHDYHQASMFAPHPANNGIMHPDYYQPSVPMVQQGGYGVTHPNPYHPSSYSAGHSSRHGPAPSNMQRAPSYGGHSSRHGMTPSDPQRAPAQGSQPSMHVAEALRPPHRASTYPVYPDSHPITAPASHQQAASEAHHRSRHQSIERRPLPTLPGPLREGEVKPLEKYLKPHVWVGKAPQKEEAIALSWPLVAFRKRLLLHTERGQPRTPALFFDVAFNPVEVDPIGIRVLDGPYSRRPLTEEERNVPVSNHCEVYKMIIVCEKLEAWPINIERADGIRCIDVFKAIYDTYAVPLTRGERAKFEDDTIQKCIPAFKQRCKDTPGLTLYNEERGLCRVDLLRTKRIFRCLERDANKAVWKLILERPMAGG</sequence>